<dbReference type="PANTHER" id="PTHR46623:SF6">
    <property type="entry name" value="ALPHA_BETA-HYDROLASES SUPERFAMILY PROTEIN"/>
    <property type="match status" value="1"/>
</dbReference>
<dbReference type="InterPro" id="IPR002925">
    <property type="entry name" value="Dienelactn_hydro"/>
</dbReference>
<evidence type="ECO:0000259" key="1">
    <source>
        <dbReference type="Pfam" id="PF01738"/>
    </source>
</evidence>
<proteinExistence type="predicted"/>
<name>A0A6J7HEH6_9ZZZZ</name>
<accession>A0A6J7HEH6</accession>
<dbReference type="SUPFAM" id="SSF53474">
    <property type="entry name" value="alpha/beta-Hydrolases"/>
    <property type="match status" value="1"/>
</dbReference>
<dbReference type="EMBL" id="CAFBMQ010000208">
    <property type="protein sequence ID" value="CAB4919401.1"/>
    <property type="molecule type" value="Genomic_DNA"/>
</dbReference>
<sequence>MSSTTEAAVPLPGDRSMRATVVLPDGEAPAGGWPGVLVVHEVFGVTPEITAVAGMFADRGWVAVVPDLVSAGSKMACLLRTAKEMVARRPGPVVDDLVAVQRWLAARDDVAADRTTAIGFCMGGQFALLLGTLAPDGLAAVSANYGQPPADDVDLTRCPPVIASYGERDRSLPGAGPALQARLTAAGVANEVHTYPGAAHSFLTGDHRLLGFVPLPGTRYTASAAEQAWPRIFAFLEEHTAPHG</sequence>
<evidence type="ECO:0000313" key="2">
    <source>
        <dbReference type="EMBL" id="CAB4919401.1"/>
    </source>
</evidence>
<dbReference type="Gene3D" id="3.40.50.1820">
    <property type="entry name" value="alpha/beta hydrolase"/>
    <property type="match status" value="1"/>
</dbReference>
<feature type="domain" description="Dienelactone hydrolase" evidence="1">
    <location>
        <begin position="19"/>
        <end position="239"/>
    </location>
</feature>
<dbReference type="PANTHER" id="PTHR46623">
    <property type="entry name" value="CARBOXYMETHYLENEBUTENOLIDASE-RELATED"/>
    <property type="match status" value="1"/>
</dbReference>
<dbReference type="AlphaFoldDB" id="A0A6J7HEH6"/>
<dbReference type="InterPro" id="IPR029058">
    <property type="entry name" value="AB_hydrolase_fold"/>
</dbReference>
<protein>
    <submittedName>
        <fullName evidence="2">Unannotated protein</fullName>
    </submittedName>
</protein>
<dbReference type="Pfam" id="PF01738">
    <property type="entry name" value="DLH"/>
    <property type="match status" value="1"/>
</dbReference>
<gene>
    <name evidence="2" type="ORF">UFOPK3609_01311</name>
</gene>
<organism evidence="2">
    <name type="scientific">freshwater metagenome</name>
    <dbReference type="NCBI Taxonomy" id="449393"/>
    <lineage>
        <taxon>unclassified sequences</taxon>
        <taxon>metagenomes</taxon>
        <taxon>ecological metagenomes</taxon>
    </lineage>
</organism>
<reference evidence="2" key="1">
    <citation type="submission" date="2020-05" db="EMBL/GenBank/DDBJ databases">
        <authorList>
            <person name="Chiriac C."/>
            <person name="Salcher M."/>
            <person name="Ghai R."/>
            <person name="Kavagutti S V."/>
        </authorList>
    </citation>
    <scope>NUCLEOTIDE SEQUENCE</scope>
</reference>
<dbReference type="GO" id="GO:0016787">
    <property type="term" value="F:hydrolase activity"/>
    <property type="evidence" value="ECO:0007669"/>
    <property type="project" value="InterPro"/>
</dbReference>
<dbReference type="InterPro" id="IPR051049">
    <property type="entry name" value="Dienelactone_hydrolase-like"/>
</dbReference>